<comment type="caution">
    <text evidence="1">The sequence shown here is derived from an EMBL/GenBank/DDBJ whole genome shotgun (WGS) entry which is preliminary data.</text>
</comment>
<evidence type="ECO:0008006" key="3">
    <source>
        <dbReference type="Google" id="ProtNLM"/>
    </source>
</evidence>
<dbReference type="PANTHER" id="PTHR43883">
    <property type="entry name" value="SLR0207 PROTEIN"/>
    <property type="match status" value="1"/>
</dbReference>
<proteinExistence type="predicted"/>
<protein>
    <recommendedName>
        <fullName evidence="3">Aminoglycoside phosphotransferase domain-containing protein</fullName>
    </recommendedName>
</protein>
<accession>A0ABT8KT47</accession>
<dbReference type="Proteomes" id="UP001172082">
    <property type="component" value="Unassembled WGS sequence"/>
</dbReference>
<dbReference type="SUPFAM" id="SSF56112">
    <property type="entry name" value="Protein kinase-like (PK-like)"/>
    <property type="match status" value="1"/>
</dbReference>
<dbReference type="InterPro" id="IPR052732">
    <property type="entry name" value="Cell-binding_unc_protein"/>
</dbReference>
<gene>
    <name evidence="1" type="ORF">QQ008_21240</name>
</gene>
<dbReference type="PANTHER" id="PTHR43883:SF1">
    <property type="entry name" value="GLUCONOKINASE"/>
    <property type="match status" value="1"/>
</dbReference>
<sequence length="335" mass="39756">MKEEQIHVLLKDLSKKFQTPVKLIETHISWLLLTNKFAYKIKKPIRYSFLDFSTLDKRAFYCQRELQLNRRLTKNIYLDITPICVKPSRLCMDEKGGEIIDFAVKMKRLQLAKQMHNRLRDGQVNEKDICGLARKIWLFHDHAEIIKKPYQRAGDQRKFNDLLDEQKFIATELGEYYGQLIKKNTQVANKFLISAEALIKERSKQGLIRDVHGDLHSKNIFLYKDPIIFDCIEFNDDFRQIDVLNEIAFCCMDLDAHNRPDLGGLLLQKYINQSRLTFGSPELKLFKYYKAYRANVRAKVNTLRAKQTIDMKKKEFFLEEIRKYLLLMDNYLQEI</sequence>
<dbReference type="RefSeq" id="WP_346753955.1">
    <property type="nucleotide sequence ID" value="NZ_JAUJEA010000009.1"/>
</dbReference>
<evidence type="ECO:0000313" key="1">
    <source>
        <dbReference type="EMBL" id="MDN5203931.1"/>
    </source>
</evidence>
<organism evidence="1 2">
    <name type="scientific">Splendidivirga corallicola</name>
    <dbReference type="NCBI Taxonomy" id="3051826"/>
    <lineage>
        <taxon>Bacteria</taxon>
        <taxon>Pseudomonadati</taxon>
        <taxon>Bacteroidota</taxon>
        <taxon>Cytophagia</taxon>
        <taxon>Cytophagales</taxon>
        <taxon>Splendidivirgaceae</taxon>
        <taxon>Splendidivirga</taxon>
    </lineage>
</organism>
<name>A0ABT8KT47_9BACT</name>
<keyword evidence="2" id="KW-1185">Reference proteome</keyword>
<dbReference type="EMBL" id="JAUJEA010000009">
    <property type="protein sequence ID" value="MDN5203931.1"/>
    <property type="molecule type" value="Genomic_DNA"/>
</dbReference>
<reference evidence="1" key="1">
    <citation type="submission" date="2023-06" db="EMBL/GenBank/DDBJ databases">
        <title>Genomic of Parafulvivirga corallium.</title>
        <authorList>
            <person name="Wang G."/>
        </authorList>
    </citation>
    <scope>NUCLEOTIDE SEQUENCE</scope>
    <source>
        <strain evidence="1">BMA10</strain>
    </source>
</reference>
<evidence type="ECO:0000313" key="2">
    <source>
        <dbReference type="Proteomes" id="UP001172082"/>
    </source>
</evidence>
<dbReference type="InterPro" id="IPR011009">
    <property type="entry name" value="Kinase-like_dom_sf"/>
</dbReference>